<sequence>MLRQKYRMTDICPPSITRSSCSSLWRALSNGWSKFLQNIAWSVGNGTSIRLFDDVWIPSLGPLYAYTREPHFASLNISITDLVTEEGKWNNTAPETLFTDQAVKHFHNIKCPNPLDGDDRCIWRWTPKQCFDLKNAYTKLAESFWALKQSIWPIIWHLTVPQRIQLFLWMAQQQKLMTNVERCRRNLSNSPSCPICCNHAESILHTLRDCDFPKQVWSKILPEPLVHPFFSMNINQWLPCNLSSNFLHHSLVIPWKLIFASFVWKLWKCRNNYVFNNDGASEAEIIHRSIAWAKCYHSNIPPLTGKPVQLLSTNPRWIAPKPGWFCINVDGSISASSQLGKIGGLVRNTEGDWIVGFTKTTGISNILHTELWALYEGLKLSWDFGFERLVVYSDCRQAVELLNDHMAGSSSLSLVRAIDRIRRRSWITEITWTSREVNRPADRLAKLADPLDFSLRIFNEPPLEVTLLVDNDKSTPLERNPHPSQIKSSRPTGNPKNSLTLILKKDS</sequence>
<dbReference type="PROSITE" id="PS50879">
    <property type="entry name" value="RNASE_H_1"/>
    <property type="match status" value="1"/>
</dbReference>
<protein>
    <recommendedName>
        <fullName evidence="2">RNase H type-1 domain-containing protein</fullName>
    </recommendedName>
</protein>
<dbReference type="InterPro" id="IPR012337">
    <property type="entry name" value="RNaseH-like_sf"/>
</dbReference>
<feature type="region of interest" description="Disordered" evidence="1">
    <location>
        <begin position="474"/>
        <end position="507"/>
    </location>
</feature>
<dbReference type="InterPro" id="IPR036397">
    <property type="entry name" value="RNaseH_sf"/>
</dbReference>
<dbReference type="PANTHER" id="PTHR47723:SF19">
    <property type="entry name" value="POLYNUCLEOTIDYL TRANSFERASE, RIBONUCLEASE H-LIKE SUPERFAMILY PROTEIN"/>
    <property type="match status" value="1"/>
</dbReference>
<accession>A0ABR2UAK3</accession>
<dbReference type="InterPro" id="IPR044730">
    <property type="entry name" value="RNase_H-like_dom_plant"/>
</dbReference>
<feature type="domain" description="RNase H type-1" evidence="2">
    <location>
        <begin position="321"/>
        <end position="450"/>
    </location>
</feature>
<dbReference type="InterPro" id="IPR026960">
    <property type="entry name" value="RVT-Znf"/>
</dbReference>
<proteinExistence type="predicted"/>
<dbReference type="Proteomes" id="UP001396334">
    <property type="component" value="Unassembled WGS sequence"/>
</dbReference>
<evidence type="ECO:0000256" key="1">
    <source>
        <dbReference type="SAM" id="MobiDB-lite"/>
    </source>
</evidence>
<dbReference type="InterPro" id="IPR002156">
    <property type="entry name" value="RNaseH_domain"/>
</dbReference>
<comment type="caution">
    <text evidence="3">The sequence shown here is derived from an EMBL/GenBank/DDBJ whole genome shotgun (WGS) entry which is preliminary data.</text>
</comment>
<name>A0ABR2UAK3_9ROSI</name>
<dbReference type="CDD" id="cd06222">
    <property type="entry name" value="RNase_H_like"/>
    <property type="match status" value="1"/>
</dbReference>
<dbReference type="Pfam" id="PF13966">
    <property type="entry name" value="zf-RVT"/>
    <property type="match status" value="1"/>
</dbReference>
<keyword evidence="4" id="KW-1185">Reference proteome</keyword>
<dbReference type="Pfam" id="PF13456">
    <property type="entry name" value="RVT_3"/>
    <property type="match status" value="1"/>
</dbReference>
<evidence type="ECO:0000313" key="3">
    <source>
        <dbReference type="EMBL" id="KAK9046474.1"/>
    </source>
</evidence>
<dbReference type="Gene3D" id="3.30.420.10">
    <property type="entry name" value="Ribonuclease H-like superfamily/Ribonuclease H"/>
    <property type="match status" value="1"/>
</dbReference>
<organism evidence="3 4">
    <name type="scientific">Hibiscus sabdariffa</name>
    <name type="common">roselle</name>
    <dbReference type="NCBI Taxonomy" id="183260"/>
    <lineage>
        <taxon>Eukaryota</taxon>
        <taxon>Viridiplantae</taxon>
        <taxon>Streptophyta</taxon>
        <taxon>Embryophyta</taxon>
        <taxon>Tracheophyta</taxon>
        <taxon>Spermatophyta</taxon>
        <taxon>Magnoliopsida</taxon>
        <taxon>eudicotyledons</taxon>
        <taxon>Gunneridae</taxon>
        <taxon>Pentapetalae</taxon>
        <taxon>rosids</taxon>
        <taxon>malvids</taxon>
        <taxon>Malvales</taxon>
        <taxon>Malvaceae</taxon>
        <taxon>Malvoideae</taxon>
        <taxon>Hibiscus</taxon>
    </lineage>
</organism>
<dbReference type="SUPFAM" id="SSF53098">
    <property type="entry name" value="Ribonuclease H-like"/>
    <property type="match status" value="1"/>
</dbReference>
<dbReference type="InterPro" id="IPR053151">
    <property type="entry name" value="RNase_H-like"/>
</dbReference>
<evidence type="ECO:0000259" key="2">
    <source>
        <dbReference type="PROSITE" id="PS50879"/>
    </source>
</evidence>
<dbReference type="PANTHER" id="PTHR47723">
    <property type="entry name" value="OS05G0353850 PROTEIN"/>
    <property type="match status" value="1"/>
</dbReference>
<reference evidence="3 4" key="1">
    <citation type="journal article" date="2024" name="G3 (Bethesda)">
        <title>Genome assembly of Hibiscus sabdariffa L. provides insights into metabolisms of medicinal natural products.</title>
        <authorList>
            <person name="Kim T."/>
        </authorList>
    </citation>
    <scope>NUCLEOTIDE SEQUENCE [LARGE SCALE GENOMIC DNA]</scope>
    <source>
        <strain evidence="3">TK-2024</strain>
        <tissue evidence="3">Old leaves</tissue>
    </source>
</reference>
<evidence type="ECO:0000313" key="4">
    <source>
        <dbReference type="Proteomes" id="UP001396334"/>
    </source>
</evidence>
<dbReference type="EMBL" id="JBBPBN010000001">
    <property type="protein sequence ID" value="KAK9046474.1"/>
    <property type="molecule type" value="Genomic_DNA"/>
</dbReference>
<gene>
    <name evidence="3" type="ORF">V6N11_052361</name>
</gene>
<feature type="compositionally biased region" description="Polar residues" evidence="1">
    <location>
        <begin position="482"/>
        <end position="500"/>
    </location>
</feature>